<dbReference type="Proteomes" id="UP000299102">
    <property type="component" value="Unassembled WGS sequence"/>
</dbReference>
<evidence type="ECO:0000313" key="1">
    <source>
        <dbReference type="EMBL" id="GBP74736.1"/>
    </source>
</evidence>
<reference evidence="1 2" key="1">
    <citation type="journal article" date="2019" name="Commun. Biol.">
        <title>The bagworm genome reveals a unique fibroin gene that provides high tensile strength.</title>
        <authorList>
            <person name="Kono N."/>
            <person name="Nakamura H."/>
            <person name="Ohtoshi R."/>
            <person name="Tomita M."/>
            <person name="Numata K."/>
            <person name="Arakawa K."/>
        </authorList>
    </citation>
    <scope>NUCLEOTIDE SEQUENCE [LARGE SCALE GENOMIC DNA]</scope>
</reference>
<name>A0A4C1YF35_EUMVA</name>
<dbReference type="EMBL" id="BGZK01001220">
    <property type="protein sequence ID" value="GBP74736.1"/>
    <property type="molecule type" value="Genomic_DNA"/>
</dbReference>
<accession>A0A4C1YF35</accession>
<proteinExistence type="predicted"/>
<comment type="caution">
    <text evidence="1">The sequence shown here is derived from an EMBL/GenBank/DDBJ whole genome shotgun (WGS) entry which is preliminary data.</text>
</comment>
<dbReference type="AlphaFoldDB" id="A0A4C1YF35"/>
<organism evidence="1 2">
    <name type="scientific">Eumeta variegata</name>
    <name type="common">Bagworm moth</name>
    <name type="synonym">Eumeta japonica</name>
    <dbReference type="NCBI Taxonomy" id="151549"/>
    <lineage>
        <taxon>Eukaryota</taxon>
        <taxon>Metazoa</taxon>
        <taxon>Ecdysozoa</taxon>
        <taxon>Arthropoda</taxon>
        <taxon>Hexapoda</taxon>
        <taxon>Insecta</taxon>
        <taxon>Pterygota</taxon>
        <taxon>Neoptera</taxon>
        <taxon>Endopterygota</taxon>
        <taxon>Lepidoptera</taxon>
        <taxon>Glossata</taxon>
        <taxon>Ditrysia</taxon>
        <taxon>Tineoidea</taxon>
        <taxon>Psychidae</taxon>
        <taxon>Oiketicinae</taxon>
        <taxon>Eumeta</taxon>
    </lineage>
</organism>
<evidence type="ECO:0000313" key="2">
    <source>
        <dbReference type="Proteomes" id="UP000299102"/>
    </source>
</evidence>
<gene>
    <name evidence="1" type="ORF">EVAR_59631_1</name>
</gene>
<keyword evidence="2" id="KW-1185">Reference proteome</keyword>
<sequence>MIPKQSRPITHHVHDTLVHGYSEAKKHEHHYIEKCNTGSAGAGQATPLRYSRSESADEVTFSGYSYVSQSLYPVCYVGPQVALGARVGGGCAAAVRAGRAARARAAGAYLSLFRVQTHAIHPSYI</sequence>
<protein>
    <submittedName>
        <fullName evidence="1">Uncharacterized protein</fullName>
    </submittedName>
</protein>